<name>A0A4Y0BCY6_ANOFN</name>
<dbReference type="PANTHER" id="PTHR33053:SF9">
    <property type="entry name" value="AGAP000105-PA"/>
    <property type="match status" value="1"/>
</dbReference>
<evidence type="ECO:0000313" key="2">
    <source>
        <dbReference type="EnsemblMetazoa" id="AFUN018620-PA"/>
    </source>
</evidence>
<evidence type="ECO:0000256" key="1">
    <source>
        <dbReference type="SAM" id="MobiDB-lite"/>
    </source>
</evidence>
<sequence>MRTRECTCQCTCVDGLPTSVNEPRIEAAASSDAEPYPFSDESGAIEENADIPLDDVVSDDDDDDDINTEESLEFDFSQRSMEACLQFWALKTNTPHTSINMILRIIREKTSCVVPKDARTLLHTSRVPKEIVAVEGGRFWYNGVANCLNIRFSGNQLGNVTELKLKFFVDGLPLHRSSETTFWPILMSIEDMPHIPPMAVAIFYGSSKPGSVEQILRPLVEELNLLLVQGIRLGVQQTLVRLKVLAFVADSPARSFIKACVSCNAGEGCMKCKVNGRRHPRSRAVTYSGINHPPRTDAEFRQGIYVGHRVGNSPLLDLGCFDIVKDVLVGDKLHLIDLGVTRKLLQGWVYGMRGAIKWSDQTFLRISSFLKSITLPSEVNRKLRGLDDLKYWKGSELSSFLLYASIVVLRGNISAEAYQHFMLYFVAITLLSSNVYKDLWDDASDMLSDFVSNYDEIYGEGFISSNMHNLLHVTEEVKRFGPLNTMSTYPFENALQHMKGMLRNGHRCLEQTVNRYSEFEQLNFPKKTPANETTLKGSGDNVVVTMPDFILKSNNRDGWFLSPEKEVIRFFSADKSSGTIKIIGRKLIDPEEYFDDPVSSGVINICKGKISNLSPNSIEYELSDIKAKMVAIKLDNEGHTMFAPLVHTLID</sequence>
<dbReference type="AlphaFoldDB" id="A0A4Y0BCY6"/>
<organism evidence="2">
    <name type="scientific">Anopheles funestus</name>
    <name type="common">African malaria mosquito</name>
    <dbReference type="NCBI Taxonomy" id="62324"/>
    <lineage>
        <taxon>Eukaryota</taxon>
        <taxon>Metazoa</taxon>
        <taxon>Ecdysozoa</taxon>
        <taxon>Arthropoda</taxon>
        <taxon>Hexapoda</taxon>
        <taxon>Insecta</taxon>
        <taxon>Pterygota</taxon>
        <taxon>Neoptera</taxon>
        <taxon>Endopterygota</taxon>
        <taxon>Diptera</taxon>
        <taxon>Nematocera</taxon>
        <taxon>Culicoidea</taxon>
        <taxon>Culicidae</taxon>
        <taxon>Anophelinae</taxon>
        <taxon>Anopheles</taxon>
    </lineage>
</organism>
<proteinExistence type="predicted"/>
<reference evidence="2" key="1">
    <citation type="submission" date="2020-05" db="UniProtKB">
        <authorList>
            <consortium name="EnsemblMetazoa"/>
        </authorList>
    </citation>
    <scope>IDENTIFICATION</scope>
    <source>
        <strain evidence="2">FUMOZ</strain>
    </source>
</reference>
<dbReference type="EnsemblMetazoa" id="AFUN018620-RA">
    <property type="protein sequence ID" value="AFUN018620-PA"/>
    <property type="gene ID" value="AFUN018620"/>
</dbReference>
<protein>
    <recommendedName>
        <fullName evidence="3">Transposase domain-containing protein</fullName>
    </recommendedName>
</protein>
<dbReference type="VEuPathDB" id="VectorBase:AFUN018620"/>
<feature type="region of interest" description="Disordered" evidence="1">
    <location>
        <begin position="27"/>
        <end position="50"/>
    </location>
</feature>
<dbReference type="STRING" id="62324.A0A4Y0BCY6"/>
<dbReference type="PANTHER" id="PTHR33053">
    <property type="entry name" value="PROTEIN, PUTATIVE-RELATED"/>
    <property type="match status" value="1"/>
</dbReference>
<accession>A0A4Y0BCY6</accession>
<dbReference type="VEuPathDB" id="VectorBase:AFUN2_001908"/>
<evidence type="ECO:0008006" key="3">
    <source>
        <dbReference type="Google" id="ProtNLM"/>
    </source>
</evidence>